<dbReference type="GO" id="GO:0006417">
    <property type="term" value="P:regulation of translation"/>
    <property type="evidence" value="ECO:0007669"/>
    <property type="project" value="UniProtKB-KW"/>
</dbReference>
<dbReference type="PANTHER" id="PTHR23115">
    <property type="entry name" value="TRANSLATION FACTOR"/>
    <property type="match status" value="1"/>
</dbReference>
<evidence type="ECO:0000256" key="11">
    <source>
        <dbReference type="SAM" id="MobiDB-lite"/>
    </source>
</evidence>
<feature type="region of interest" description="Disordered" evidence="11">
    <location>
        <begin position="139"/>
        <end position="161"/>
    </location>
</feature>
<dbReference type="SUPFAM" id="SSF52540">
    <property type="entry name" value="P-loop containing nucleoside triphosphate hydrolases"/>
    <property type="match status" value="1"/>
</dbReference>
<name>A0A0B7A336_9EUPU</name>
<evidence type="ECO:0000256" key="10">
    <source>
        <dbReference type="ARBA" id="ARBA00049117"/>
    </source>
</evidence>
<feature type="domain" description="Tr-type G" evidence="12">
    <location>
        <begin position="342"/>
        <end position="570"/>
    </location>
</feature>
<evidence type="ECO:0000256" key="3">
    <source>
        <dbReference type="ARBA" id="ARBA00022490"/>
    </source>
</evidence>
<evidence type="ECO:0000256" key="9">
    <source>
        <dbReference type="ARBA" id="ARBA00023134"/>
    </source>
</evidence>
<dbReference type="InterPro" id="IPR037189">
    <property type="entry name" value="HBS1-like_N_sf"/>
</dbReference>
<dbReference type="PROSITE" id="PS51722">
    <property type="entry name" value="G_TR_2"/>
    <property type="match status" value="1"/>
</dbReference>
<dbReference type="InterPro" id="IPR009000">
    <property type="entry name" value="Transl_B-barrel_sf"/>
</dbReference>
<comment type="subcellular location">
    <subcellularLocation>
        <location evidence="1">Cytoplasm</location>
    </subcellularLocation>
</comment>
<dbReference type="CDD" id="cd04093">
    <property type="entry name" value="HBS1_C_III"/>
    <property type="match status" value="1"/>
</dbReference>
<evidence type="ECO:0000256" key="2">
    <source>
        <dbReference type="ARBA" id="ARBA00007249"/>
    </source>
</evidence>
<protein>
    <recommendedName>
        <fullName evidence="12">Tr-type G domain-containing protein</fullName>
    </recommendedName>
</protein>
<comment type="similarity">
    <text evidence="2">Belongs to the TRAFAC class translation factor GTPase superfamily. Classic translation factor GTPase family. EF-Tu/EF-1A subfamily.</text>
</comment>
<dbReference type="InterPro" id="IPR050100">
    <property type="entry name" value="TRAFAC_GTPase_members"/>
</dbReference>
<dbReference type="FunFam" id="2.40.30.10:FF:000035">
    <property type="entry name" value="HBS1-like translational GTPase"/>
    <property type="match status" value="1"/>
</dbReference>
<dbReference type="Pfam" id="PF08938">
    <property type="entry name" value="HBS1_N"/>
    <property type="match status" value="1"/>
</dbReference>
<dbReference type="Pfam" id="PF00009">
    <property type="entry name" value="GTP_EFTU"/>
    <property type="match status" value="1"/>
</dbReference>
<sequence>MSRHRIVRTMNYEDELCDDDDEYSRSVEDNYCISPSTAAQFTWNREKNVNFAAYIREGEVINEEEEDETEEKVSNRHDSESANSSRHQLSDLELAQLNSCLEEARNILGESIPEAVMSDVIVQNKFNLEASVNQLLCQQDAPKPQREPRQRRNRTQVSAAPITPENSTLIDSRQNIPQPDVKNIPGNSAFVTPAKSATKVIVGFLTEEVQKPTPPSSPASTKKSALKLKVQNDPAVSSAVNKDSKKSSVSAIKGASTNTNQMDIDTSSTSKTVLFPEEGEAPAAAINSNLRNAVEFMGLEGDKETIQSSVDAMKPVAATPKSKSKSSKLDVMTEYSKRHGDKELLNLVVIGHVDAGKSTLMGHVLYQLGTVNKKTMHKYEQESKKLGKSSFAFAWVLDETEEERSRGVTMDVAQTKFETEKRVVTLLDAPGHKDFIPNMITGASQADVAVLVINATKGEFETGFDAGGQTREHALLARSLGVGQVIVAVNKMDTVDWSQDRYQLIVKKIGQFLIKQAGFKESDIYFVPCSGLSGENLYQQPTEPKLISWYTPAITLVKQIDNLKPPTRPIDKPFRLSVSDVFKGVGTGFNVAGRVGSGYVQPGDKVLIMPAGVTASIKNLFIDDQLATVAFAGDHINLTLSGVDMANVNIGSCLCDPASPAKSATQFKAKIAVFNIDVPITKGYPVVFHYQAINEPAVIKRLLTQLNRATGEVIKKKPRCLVKNTSAVIEIVLERSTCLELYTDFKDLGRFMLRSGGHTIAAGLVEELVQTKPYQNGASQS</sequence>
<evidence type="ECO:0000256" key="6">
    <source>
        <dbReference type="ARBA" id="ARBA00022801"/>
    </source>
</evidence>
<dbReference type="FunFam" id="3.40.50.300:FF:000204">
    <property type="entry name" value="Translation elongation factor Tu"/>
    <property type="match status" value="1"/>
</dbReference>
<dbReference type="GO" id="GO:0005525">
    <property type="term" value="F:GTP binding"/>
    <property type="evidence" value="ECO:0007669"/>
    <property type="project" value="UniProtKB-KW"/>
</dbReference>
<dbReference type="PRINTS" id="PR00315">
    <property type="entry name" value="ELONGATNFCT"/>
</dbReference>
<keyword evidence="8" id="KW-0648">Protein biosynthesis</keyword>
<keyword evidence="9" id="KW-0342">GTP-binding</keyword>
<accession>A0A0B7A336</accession>
<keyword evidence="6" id="KW-0378">Hydrolase</keyword>
<dbReference type="GO" id="GO:0003924">
    <property type="term" value="F:GTPase activity"/>
    <property type="evidence" value="ECO:0007669"/>
    <property type="project" value="InterPro"/>
</dbReference>
<dbReference type="InterPro" id="IPR015033">
    <property type="entry name" value="HBS1-like_N"/>
</dbReference>
<evidence type="ECO:0000256" key="1">
    <source>
        <dbReference type="ARBA" id="ARBA00004496"/>
    </source>
</evidence>
<dbReference type="GO" id="GO:0005737">
    <property type="term" value="C:cytoplasm"/>
    <property type="evidence" value="ECO:0007669"/>
    <property type="project" value="UniProtKB-SubCell"/>
</dbReference>
<comment type="catalytic activity">
    <reaction evidence="10">
        <text>GTP + H2O = GDP + phosphate + H(+)</text>
        <dbReference type="Rhea" id="RHEA:19669"/>
        <dbReference type="ChEBI" id="CHEBI:15377"/>
        <dbReference type="ChEBI" id="CHEBI:15378"/>
        <dbReference type="ChEBI" id="CHEBI:37565"/>
        <dbReference type="ChEBI" id="CHEBI:43474"/>
        <dbReference type="ChEBI" id="CHEBI:58189"/>
    </reaction>
    <physiologicalReaction direction="left-to-right" evidence="10">
        <dbReference type="Rhea" id="RHEA:19670"/>
    </physiologicalReaction>
</comment>
<evidence type="ECO:0000256" key="4">
    <source>
        <dbReference type="ARBA" id="ARBA00022553"/>
    </source>
</evidence>
<keyword evidence="4" id="KW-0597">Phosphoprotein</keyword>
<gene>
    <name evidence="13" type="primary">ORF90810</name>
</gene>
<dbReference type="Pfam" id="PF22594">
    <property type="entry name" value="GTP-eEF1A_C"/>
    <property type="match status" value="1"/>
</dbReference>
<dbReference type="Gene3D" id="1.10.8.10">
    <property type="entry name" value="DNA helicase RuvA subunit, C-terminal domain"/>
    <property type="match status" value="1"/>
</dbReference>
<dbReference type="Gene3D" id="3.40.50.300">
    <property type="entry name" value="P-loop containing nucleotide triphosphate hydrolases"/>
    <property type="match status" value="1"/>
</dbReference>
<dbReference type="GO" id="GO:0006412">
    <property type="term" value="P:translation"/>
    <property type="evidence" value="ECO:0007669"/>
    <property type="project" value="UniProtKB-KW"/>
</dbReference>
<reference evidence="13" key="1">
    <citation type="submission" date="2014-12" db="EMBL/GenBank/DDBJ databases">
        <title>Insight into the proteome of Arion vulgaris.</title>
        <authorList>
            <person name="Aradska J."/>
            <person name="Bulat T."/>
            <person name="Smidak R."/>
            <person name="Sarate P."/>
            <person name="Gangsoo J."/>
            <person name="Sialana F."/>
            <person name="Bilban M."/>
            <person name="Lubec G."/>
        </authorList>
    </citation>
    <scope>NUCLEOTIDE SEQUENCE</scope>
    <source>
        <tissue evidence="13">Skin</tissue>
    </source>
</reference>
<proteinExistence type="inferred from homology"/>
<dbReference type="CDD" id="cd16267">
    <property type="entry name" value="HBS1-like_II"/>
    <property type="match status" value="1"/>
</dbReference>
<dbReference type="Gene3D" id="2.40.30.10">
    <property type="entry name" value="Translation factors"/>
    <property type="match status" value="2"/>
</dbReference>
<dbReference type="CDD" id="cd01883">
    <property type="entry name" value="EF1_alpha"/>
    <property type="match status" value="1"/>
</dbReference>
<dbReference type="InterPro" id="IPR009001">
    <property type="entry name" value="Transl_elong_EF1A/Init_IF2_C"/>
</dbReference>
<dbReference type="SUPFAM" id="SSF109732">
    <property type="entry name" value="HBS1-like domain"/>
    <property type="match status" value="1"/>
</dbReference>
<dbReference type="FunFam" id="2.40.30.10:FF:000020">
    <property type="entry name" value="Translation elongation factor EF-1"/>
    <property type="match status" value="1"/>
</dbReference>
<keyword evidence="7" id="KW-0810">Translation regulation</keyword>
<evidence type="ECO:0000256" key="7">
    <source>
        <dbReference type="ARBA" id="ARBA00022845"/>
    </source>
</evidence>
<feature type="region of interest" description="Disordered" evidence="11">
    <location>
        <begin position="231"/>
        <end position="253"/>
    </location>
</feature>
<dbReference type="InterPro" id="IPR000795">
    <property type="entry name" value="T_Tr_GTP-bd_dom"/>
</dbReference>
<keyword evidence="5" id="KW-0547">Nucleotide-binding</keyword>
<evidence type="ECO:0000256" key="8">
    <source>
        <dbReference type="ARBA" id="ARBA00022917"/>
    </source>
</evidence>
<keyword evidence="3" id="KW-0963">Cytoplasm</keyword>
<dbReference type="InterPro" id="IPR054696">
    <property type="entry name" value="GTP-eEF1A_C"/>
</dbReference>
<dbReference type="EMBL" id="HACG01027515">
    <property type="protein sequence ID" value="CEK74380.1"/>
    <property type="molecule type" value="Transcribed_RNA"/>
</dbReference>
<feature type="region of interest" description="Disordered" evidence="11">
    <location>
        <begin position="62"/>
        <end position="87"/>
    </location>
</feature>
<evidence type="ECO:0000256" key="5">
    <source>
        <dbReference type="ARBA" id="ARBA00022741"/>
    </source>
</evidence>
<dbReference type="InterPro" id="IPR027417">
    <property type="entry name" value="P-loop_NTPase"/>
</dbReference>
<organism evidence="13">
    <name type="scientific">Arion vulgaris</name>
    <dbReference type="NCBI Taxonomy" id="1028688"/>
    <lineage>
        <taxon>Eukaryota</taxon>
        <taxon>Metazoa</taxon>
        <taxon>Spiralia</taxon>
        <taxon>Lophotrochozoa</taxon>
        <taxon>Mollusca</taxon>
        <taxon>Gastropoda</taxon>
        <taxon>Heterobranchia</taxon>
        <taxon>Euthyneura</taxon>
        <taxon>Panpulmonata</taxon>
        <taxon>Eupulmonata</taxon>
        <taxon>Stylommatophora</taxon>
        <taxon>Helicina</taxon>
        <taxon>Arionoidea</taxon>
        <taxon>Arionidae</taxon>
        <taxon>Arion</taxon>
    </lineage>
</organism>
<evidence type="ECO:0000313" key="13">
    <source>
        <dbReference type="EMBL" id="CEK74380.1"/>
    </source>
</evidence>
<feature type="compositionally biased region" description="Polar residues" evidence="11">
    <location>
        <begin position="234"/>
        <end position="253"/>
    </location>
</feature>
<dbReference type="AlphaFoldDB" id="A0A0B7A336"/>
<dbReference type="SUPFAM" id="SSF50447">
    <property type="entry name" value="Translation proteins"/>
    <property type="match status" value="1"/>
</dbReference>
<dbReference type="SUPFAM" id="SSF50465">
    <property type="entry name" value="EF-Tu/eEF-1alpha/eIF2-gamma C-terminal domain"/>
    <property type="match status" value="1"/>
</dbReference>
<evidence type="ECO:0000259" key="12">
    <source>
        <dbReference type="PROSITE" id="PS51722"/>
    </source>
</evidence>
<feature type="compositionally biased region" description="Basic and acidic residues" evidence="11">
    <location>
        <begin position="71"/>
        <end position="80"/>
    </location>
</feature>